<feature type="transmembrane region" description="Helical" evidence="1">
    <location>
        <begin position="201"/>
        <end position="219"/>
    </location>
</feature>
<name>A0A059FKS3_9PROT</name>
<dbReference type="STRING" id="1280952.HJA_00855"/>
<gene>
    <name evidence="2" type="ORF">HJA_00855</name>
</gene>
<dbReference type="eggNOG" id="COG1287">
    <property type="taxonomic scope" value="Bacteria"/>
</dbReference>
<evidence type="ECO:0000313" key="2">
    <source>
        <dbReference type="EMBL" id="KCZ91043.1"/>
    </source>
</evidence>
<feature type="transmembrane region" description="Helical" evidence="1">
    <location>
        <begin position="287"/>
        <end position="304"/>
    </location>
</feature>
<sequence length="502" mass="53517">MLTGLFDLFLPQDTALAWAISVWPPLSMLFVLGGLVLAARNLDGGRLLVFTFIVALPVLFAHFRFLSGALDHHNLQFGFLAIAVGASLDRQAAPKNMVLSAVMLALSVAVGIELYPFVAVICGFHALDWAARGTEVRRGTIAFGVTLAGTTAACFFATVPPALWSRVYCDSFSIISFLALAIGGGGLALAAAFLSGRSMRIRLAGLAGIGLACGVVFIFQGPQCLANPIDVLAPDVREIWFNSITEARPMFAQDGGRWPFIAYAMGTSVVALGVSIYGIIRRRDIRTWSLFALLLTMALVLMLYQVRFYAFGSLLAIVPCALWVSDVHARGPEEGGNRVAYLLPLVLANPALWALPPTLIAPLPQDKPSEELACLSDQALAALSSVPPGMILSDANIGSYLLNETPHSVMSANYHRDTAGIGASLEAFGLPPAEVPALLAKNQVDYVLLCPGAPENKTFTALRPDGFLARLAAGEVPGWLRPVEPMPQDETSGRLYKVVPAS</sequence>
<keyword evidence="3" id="KW-1185">Reference proteome</keyword>
<feature type="transmembrane region" description="Helical" evidence="1">
    <location>
        <begin position="97"/>
        <end position="127"/>
    </location>
</feature>
<feature type="transmembrane region" description="Helical" evidence="1">
    <location>
        <begin position="139"/>
        <end position="159"/>
    </location>
</feature>
<organism evidence="2 3">
    <name type="scientific">Hyphomonas jannaschiana VP2</name>
    <dbReference type="NCBI Taxonomy" id="1280952"/>
    <lineage>
        <taxon>Bacteria</taxon>
        <taxon>Pseudomonadati</taxon>
        <taxon>Pseudomonadota</taxon>
        <taxon>Alphaproteobacteria</taxon>
        <taxon>Hyphomonadales</taxon>
        <taxon>Hyphomonadaceae</taxon>
        <taxon>Hyphomonas</taxon>
    </lineage>
</organism>
<dbReference type="Proteomes" id="UP000024816">
    <property type="component" value="Unassembled WGS sequence"/>
</dbReference>
<keyword evidence="1" id="KW-0812">Transmembrane</keyword>
<feature type="transmembrane region" description="Helical" evidence="1">
    <location>
        <begin position="171"/>
        <end position="194"/>
    </location>
</feature>
<keyword evidence="1" id="KW-1133">Transmembrane helix</keyword>
<feature type="transmembrane region" description="Helical" evidence="1">
    <location>
        <begin position="260"/>
        <end position="280"/>
    </location>
</feature>
<dbReference type="AlphaFoldDB" id="A0A059FKS3"/>
<dbReference type="EMBL" id="ARYJ01000001">
    <property type="protein sequence ID" value="KCZ91043.1"/>
    <property type="molecule type" value="Genomic_DNA"/>
</dbReference>
<proteinExistence type="predicted"/>
<comment type="caution">
    <text evidence="2">The sequence shown here is derived from an EMBL/GenBank/DDBJ whole genome shotgun (WGS) entry which is preliminary data.</text>
</comment>
<feature type="transmembrane region" description="Helical" evidence="1">
    <location>
        <begin position="15"/>
        <end position="38"/>
    </location>
</feature>
<feature type="transmembrane region" description="Helical" evidence="1">
    <location>
        <begin position="47"/>
        <end position="65"/>
    </location>
</feature>
<accession>A0A059FKS3</accession>
<keyword evidence="1" id="KW-0472">Membrane</keyword>
<reference evidence="2 3" key="1">
    <citation type="journal article" date="2014" name="Antonie Van Leeuwenhoek">
        <title>Hyphomonas beringensis sp. nov. and Hyphomonas chukchiensis sp. nov., isolated from surface seawater of the Bering Sea and Chukchi Sea.</title>
        <authorList>
            <person name="Li C."/>
            <person name="Lai Q."/>
            <person name="Li G."/>
            <person name="Dong C."/>
            <person name="Wang J."/>
            <person name="Liao Y."/>
            <person name="Shao Z."/>
        </authorList>
    </citation>
    <scope>NUCLEOTIDE SEQUENCE [LARGE SCALE GENOMIC DNA]</scope>
    <source>
        <strain evidence="2 3">VP2</strain>
    </source>
</reference>
<evidence type="ECO:0000313" key="3">
    <source>
        <dbReference type="Proteomes" id="UP000024816"/>
    </source>
</evidence>
<evidence type="ECO:0000256" key="1">
    <source>
        <dbReference type="SAM" id="Phobius"/>
    </source>
</evidence>
<dbReference type="PATRIC" id="fig|1280952.3.peg.175"/>
<protein>
    <submittedName>
        <fullName evidence="2">Uncharacterized protein</fullName>
    </submittedName>
</protein>